<feature type="modified residue" description="4-aspartylphosphate" evidence="5 7">
    <location>
        <position position="57"/>
    </location>
</feature>
<evidence type="ECO:0000256" key="1">
    <source>
        <dbReference type="ARBA" id="ARBA00022490"/>
    </source>
</evidence>
<evidence type="ECO:0000259" key="9">
    <source>
        <dbReference type="PROSITE" id="PS50122"/>
    </source>
</evidence>
<evidence type="ECO:0000256" key="6">
    <source>
        <dbReference type="PROSITE-ProRule" id="PRU00050"/>
    </source>
</evidence>
<dbReference type="PANTHER" id="PTHR42872">
    <property type="entry name" value="PROTEIN-GLUTAMATE METHYLESTERASE/PROTEIN-GLUTAMINE GLUTAMINASE"/>
    <property type="match status" value="1"/>
</dbReference>
<dbReference type="CDD" id="cd17541">
    <property type="entry name" value="REC_CheB-like"/>
    <property type="match status" value="1"/>
</dbReference>
<dbReference type="PROSITE" id="PS50110">
    <property type="entry name" value="RESPONSE_REGULATORY"/>
    <property type="match status" value="1"/>
</dbReference>
<gene>
    <name evidence="5" type="primary">cheB</name>
    <name evidence="10" type="ORF">EOE65_13565</name>
</gene>
<proteinExistence type="inferred from homology"/>
<evidence type="ECO:0000256" key="4">
    <source>
        <dbReference type="ARBA" id="ARBA00048267"/>
    </source>
</evidence>
<keyword evidence="1 5" id="KW-0963">Cytoplasm</keyword>
<comment type="catalytic activity">
    <reaction evidence="4 5">
        <text>[protein]-L-glutamate 5-O-methyl ester + H2O = L-glutamyl-[protein] + methanol + H(+)</text>
        <dbReference type="Rhea" id="RHEA:23236"/>
        <dbReference type="Rhea" id="RHEA-COMP:10208"/>
        <dbReference type="Rhea" id="RHEA-COMP:10311"/>
        <dbReference type="ChEBI" id="CHEBI:15377"/>
        <dbReference type="ChEBI" id="CHEBI:15378"/>
        <dbReference type="ChEBI" id="CHEBI:17790"/>
        <dbReference type="ChEBI" id="CHEBI:29973"/>
        <dbReference type="ChEBI" id="CHEBI:82795"/>
        <dbReference type="EC" id="3.1.1.61"/>
    </reaction>
</comment>
<dbReference type="GO" id="GO:0000156">
    <property type="term" value="F:phosphorelay response regulator activity"/>
    <property type="evidence" value="ECO:0007669"/>
    <property type="project" value="InterPro"/>
</dbReference>
<feature type="active site" evidence="5 6">
    <location>
        <position position="172"/>
    </location>
</feature>
<dbReference type="Gene3D" id="3.40.50.2300">
    <property type="match status" value="1"/>
</dbReference>
<dbReference type="SMART" id="SM00448">
    <property type="entry name" value="REC"/>
    <property type="match status" value="1"/>
</dbReference>
<evidence type="ECO:0000256" key="5">
    <source>
        <dbReference type="HAMAP-Rule" id="MF_00099"/>
    </source>
</evidence>
<feature type="domain" description="Response regulatory" evidence="8">
    <location>
        <begin position="6"/>
        <end position="123"/>
    </location>
</feature>
<comment type="function">
    <text evidence="5">Involved in chemotaxis. Part of a chemotaxis signal transduction system that modulates chemotaxis in response to various stimuli. Catalyzes the demethylation of specific methylglutamate residues introduced into the chemoreceptors (methyl-accepting chemotaxis proteins or MCP) by CheR. Also mediates the irreversible deamidation of specific glutamine residues to glutamic acid.</text>
</comment>
<dbReference type="RefSeq" id="WP_127694858.1">
    <property type="nucleotide sequence ID" value="NZ_SACQ01000006.1"/>
</dbReference>
<dbReference type="GO" id="GO:0006935">
    <property type="term" value="P:chemotaxis"/>
    <property type="evidence" value="ECO:0007669"/>
    <property type="project" value="UniProtKB-UniRule"/>
</dbReference>
<comment type="domain">
    <text evidence="5">Contains a C-terminal catalytic domain, and an N-terminal region which modulates catalytic activity.</text>
</comment>
<dbReference type="NCBIfam" id="NF001965">
    <property type="entry name" value="PRK00742.1"/>
    <property type="match status" value="1"/>
</dbReference>
<comment type="subcellular location">
    <subcellularLocation>
        <location evidence="5">Cytoplasm</location>
    </subcellularLocation>
</comment>
<feature type="domain" description="CheB-type methylesterase" evidence="9">
    <location>
        <begin position="160"/>
        <end position="350"/>
    </location>
</feature>
<keyword evidence="11" id="KW-1185">Reference proteome</keyword>
<dbReference type="EC" id="3.1.1.61" evidence="5"/>
<evidence type="ECO:0000313" key="11">
    <source>
        <dbReference type="Proteomes" id="UP000282818"/>
    </source>
</evidence>
<dbReference type="InterPro" id="IPR000673">
    <property type="entry name" value="Sig_transdc_resp-reg_Me-estase"/>
</dbReference>
<evidence type="ECO:0000256" key="7">
    <source>
        <dbReference type="PROSITE-ProRule" id="PRU00169"/>
    </source>
</evidence>
<comment type="caution">
    <text evidence="10">The sequence shown here is derived from an EMBL/GenBank/DDBJ whole genome shotgun (WGS) entry which is preliminary data.</text>
</comment>
<accession>A0A437Q6J2</accession>
<evidence type="ECO:0000313" key="10">
    <source>
        <dbReference type="EMBL" id="RVU30073.1"/>
    </source>
</evidence>
<dbReference type="PIRSF" id="PIRSF000876">
    <property type="entry name" value="RR_chemtxs_CheB"/>
    <property type="match status" value="1"/>
</dbReference>
<dbReference type="Pfam" id="PF00072">
    <property type="entry name" value="Response_reg"/>
    <property type="match status" value="1"/>
</dbReference>
<dbReference type="CDD" id="cd16432">
    <property type="entry name" value="CheB_Rec"/>
    <property type="match status" value="1"/>
</dbReference>
<dbReference type="HAMAP" id="MF_00099">
    <property type="entry name" value="CheB_chemtxs"/>
    <property type="match status" value="1"/>
</dbReference>
<comment type="catalytic activity">
    <reaction evidence="5">
        <text>L-glutaminyl-[protein] + H2O = L-glutamyl-[protein] + NH4(+)</text>
        <dbReference type="Rhea" id="RHEA:16441"/>
        <dbReference type="Rhea" id="RHEA-COMP:10207"/>
        <dbReference type="Rhea" id="RHEA-COMP:10208"/>
        <dbReference type="ChEBI" id="CHEBI:15377"/>
        <dbReference type="ChEBI" id="CHEBI:28938"/>
        <dbReference type="ChEBI" id="CHEBI:29973"/>
        <dbReference type="ChEBI" id="CHEBI:30011"/>
        <dbReference type="EC" id="3.5.1.44"/>
    </reaction>
</comment>
<dbReference type="PANTHER" id="PTHR42872:SF6">
    <property type="entry name" value="PROTEIN-GLUTAMATE METHYLESTERASE_PROTEIN-GLUTAMINE GLUTAMINASE"/>
    <property type="match status" value="1"/>
</dbReference>
<dbReference type="GO" id="GO:0050568">
    <property type="term" value="F:protein-glutamine glutaminase activity"/>
    <property type="evidence" value="ECO:0007669"/>
    <property type="project" value="UniProtKB-UniRule"/>
</dbReference>
<sequence>MGQVLKVLVVDDSALIRKVLSEVISSDPRLTVVGTAAEPYEARDKIKALAPDVVTLDIEMPKMDGITFLKNLMRLHPLPVVMLSTLTAKGADETLKALELGAIDFIQKPQLGAAGMVGEFAQTLNDKVAAAGALKSRLVKRAPQLSVPVAPQANTAPPSAGEGKELIVIGSSTGGTEALSDLLMHLPDQMPPIVVAQHIPATFSERFAKRLNEKIPLSVVEAQHGQTLQRGTVYIAPGGFQLRISRHGAALKCQVTDDEPVNRHKPSVEALFDSVVAAKVPKVLAVMLTGMGSDGAAAMLRLKQSGAYTIAQDEESSLVWGMPGSAVKLGAADEVASLNKIPRSLLQRLR</sequence>
<dbReference type="NCBIfam" id="NF009206">
    <property type="entry name" value="PRK12555.1"/>
    <property type="match status" value="1"/>
</dbReference>
<dbReference type="Gene3D" id="3.40.50.180">
    <property type="entry name" value="Methylesterase CheB, C-terminal domain"/>
    <property type="match status" value="1"/>
</dbReference>
<dbReference type="GO" id="GO:0008984">
    <property type="term" value="F:protein-glutamate methylesterase activity"/>
    <property type="evidence" value="ECO:0007669"/>
    <property type="project" value="UniProtKB-UniRule"/>
</dbReference>
<keyword evidence="3 5" id="KW-0378">Hydrolase</keyword>
<dbReference type="EC" id="3.5.1.44" evidence="5"/>
<dbReference type="InterPro" id="IPR035909">
    <property type="entry name" value="CheB_C"/>
</dbReference>
<dbReference type="GO" id="GO:0005737">
    <property type="term" value="C:cytoplasm"/>
    <property type="evidence" value="ECO:0007669"/>
    <property type="project" value="UniProtKB-SubCell"/>
</dbReference>
<reference evidence="10 11" key="1">
    <citation type="submission" date="2019-01" db="EMBL/GenBank/DDBJ databases">
        <authorList>
            <person name="Chen W.-M."/>
        </authorList>
    </citation>
    <scope>NUCLEOTIDE SEQUENCE [LARGE SCALE GENOMIC DNA]</scope>
    <source>
        <strain evidence="10 11">HPM-16</strain>
    </source>
</reference>
<comment type="similarity">
    <text evidence="5">Belongs to the CheB family.</text>
</comment>
<dbReference type="InterPro" id="IPR001789">
    <property type="entry name" value="Sig_transdc_resp-reg_receiver"/>
</dbReference>
<dbReference type="EMBL" id="SACQ01000006">
    <property type="protein sequence ID" value="RVU30073.1"/>
    <property type="molecule type" value="Genomic_DNA"/>
</dbReference>
<feature type="active site" evidence="5 6">
    <location>
        <position position="294"/>
    </location>
</feature>
<dbReference type="Pfam" id="PF01339">
    <property type="entry name" value="CheB_methylest"/>
    <property type="match status" value="1"/>
</dbReference>
<evidence type="ECO:0000256" key="2">
    <source>
        <dbReference type="ARBA" id="ARBA00022500"/>
    </source>
</evidence>
<dbReference type="AlphaFoldDB" id="A0A437Q6J2"/>
<dbReference type="PROSITE" id="PS50122">
    <property type="entry name" value="CHEB"/>
    <property type="match status" value="1"/>
</dbReference>
<name>A0A437Q6J2_9GAMM</name>
<keyword evidence="2 5" id="KW-0145">Chemotaxis</keyword>
<feature type="active site" evidence="5 6">
    <location>
        <position position="198"/>
    </location>
</feature>
<dbReference type="SUPFAM" id="SSF52172">
    <property type="entry name" value="CheY-like"/>
    <property type="match status" value="1"/>
</dbReference>
<evidence type="ECO:0000259" key="8">
    <source>
        <dbReference type="PROSITE" id="PS50110"/>
    </source>
</evidence>
<comment type="PTM">
    <text evidence="5">Phosphorylated by CheA. Phosphorylation of the N-terminal regulatory domain activates the methylesterase activity.</text>
</comment>
<organism evidence="10 11">
    <name type="scientific">Neptunomonas marina</name>
    <dbReference type="NCBI Taxonomy" id="1815562"/>
    <lineage>
        <taxon>Bacteria</taxon>
        <taxon>Pseudomonadati</taxon>
        <taxon>Pseudomonadota</taxon>
        <taxon>Gammaproteobacteria</taxon>
        <taxon>Oceanospirillales</taxon>
        <taxon>Oceanospirillaceae</taxon>
        <taxon>Neptunomonas</taxon>
    </lineage>
</organism>
<protein>
    <recommendedName>
        <fullName evidence="5">Protein-glutamate methylesterase/protein-glutamine glutaminase</fullName>
        <ecNumber evidence="5">3.1.1.61</ecNumber>
        <ecNumber evidence="5">3.5.1.44</ecNumber>
    </recommendedName>
</protein>
<dbReference type="Proteomes" id="UP000282818">
    <property type="component" value="Unassembled WGS sequence"/>
</dbReference>
<dbReference type="SUPFAM" id="SSF52738">
    <property type="entry name" value="Methylesterase CheB, C-terminal domain"/>
    <property type="match status" value="1"/>
</dbReference>
<keyword evidence="5 7" id="KW-0597">Phosphoprotein</keyword>
<dbReference type="InterPro" id="IPR008248">
    <property type="entry name" value="CheB-like"/>
</dbReference>
<evidence type="ECO:0000256" key="3">
    <source>
        <dbReference type="ARBA" id="ARBA00022801"/>
    </source>
</evidence>
<dbReference type="InterPro" id="IPR011006">
    <property type="entry name" value="CheY-like_superfamily"/>
</dbReference>